<dbReference type="GO" id="GO:0009734">
    <property type="term" value="P:auxin-activated signaling pathway"/>
    <property type="evidence" value="ECO:0007669"/>
    <property type="project" value="UniProtKB-KW"/>
</dbReference>
<keyword evidence="10" id="KW-1185">Reference proteome</keyword>
<keyword evidence="7" id="KW-0927">Auxin signaling pathway</keyword>
<evidence type="ECO:0000256" key="2">
    <source>
        <dbReference type="ARBA" id="ARBA00004236"/>
    </source>
</evidence>
<comment type="caution">
    <text evidence="9">The sequence shown here is derived from an EMBL/GenBank/DDBJ whole genome shotgun (WGS) entry which is preliminary data.</text>
</comment>
<dbReference type="AlphaFoldDB" id="A0A2U1PGQ8"/>
<name>A0A2U1PGQ8_ARTAN</name>
<dbReference type="STRING" id="35608.A0A2U1PGQ8"/>
<keyword evidence="4" id="KW-0813">Transport</keyword>
<dbReference type="PANTHER" id="PTHR33541:SF28">
    <property type="entry name" value="PROTEIN BIG GRAIN 1-LIKE A"/>
    <property type="match status" value="1"/>
</dbReference>
<evidence type="ECO:0000256" key="1">
    <source>
        <dbReference type="ARBA" id="ARBA00002281"/>
    </source>
</evidence>
<dbReference type="GO" id="GO:0005886">
    <property type="term" value="C:plasma membrane"/>
    <property type="evidence" value="ECO:0007669"/>
    <property type="project" value="UniProtKB-SubCell"/>
</dbReference>
<evidence type="ECO:0008006" key="11">
    <source>
        <dbReference type="Google" id="ProtNLM"/>
    </source>
</evidence>
<evidence type="ECO:0000256" key="4">
    <source>
        <dbReference type="ARBA" id="ARBA00022448"/>
    </source>
</evidence>
<feature type="region of interest" description="Disordered" evidence="8">
    <location>
        <begin position="153"/>
        <end position="199"/>
    </location>
</feature>
<gene>
    <name evidence="9" type="ORF">CTI12_AA155190</name>
</gene>
<comment type="function">
    <text evidence="1">Involved in auxin transport. Regulator of the auxin signaling pathway.</text>
</comment>
<dbReference type="Proteomes" id="UP000245207">
    <property type="component" value="Unassembled WGS sequence"/>
</dbReference>
<comment type="similarity">
    <text evidence="3">Belongs to the BIG GRAIN 1 (BG1) plant protein family.</text>
</comment>
<proteinExistence type="inferred from homology"/>
<dbReference type="InterPro" id="IPR039621">
    <property type="entry name" value="BG1-like"/>
</dbReference>
<evidence type="ECO:0000256" key="7">
    <source>
        <dbReference type="ARBA" id="ARBA00023294"/>
    </source>
</evidence>
<keyword evidence="5" id="KW-1003">Cell membrane</keyword>
<protein>
    <recommendedName>
        <fullName evidence="11">Protein BIG GRAIN 1-like B</fullName>
    </recommendedName>
</protein>
<dbReference type="PANTHER" id="PTHR33541">
    <property type="entry name" value="PROTEIN BIG GRAIN 1-LIKE A-RELATED"/>
    <property type="match status" value="1"/>
</dbReference>
<comment type="subcellular location">
    <subcellularLocation>
        <location evidence="2">Cell membrane</location>
    </subcellularLocation>
</comment>
<reference evidence="9 10" key="1">
    <citation type="journal article" date="2018" name="Mol. Plant">
        <title>The genome of Artemisia annua provides insight into the evolution of Asteraceae family and artemisinin biosynthesis.</title>
        <authorList>
            <person name="Shen Q."/>
            <person name="Zhang L."/>
            <person name="Liao Z."/>
            <person name="Wang S."/>
            <person name="Yan T."/>
            <person name="Shi P."/>
            <person name="Liu M."/>
            <person name="Fu X."/>
            <person name="Pan Q."/>
            <person name="Wang Y."/>
            <person name="Lv Z."/>
            <person name="Lu X."/>
            <person name="Zhang F."/>
            <person name="Jiang W."/>
            <person name="Ma Y."/>
            <person name="Chen M."/>
            <person name="Hao X."/>
            <person name="Li L."/>
            <person name="Tang Y."/>
            <person name="Lv G."/>
            <person name="Zhou Y."/>
            <person name="Sun X."/>
            <person name="Brodelius P.E."/>
            <person name="Rose J.K.C."/>
            <person name="Tang K."/>
        </authorList>
    </citation>
    <scope>NUCLEOTIDE SEQUENCE [LARGE SCALE GENOMIC DNA]</scope>
    <source>
        <strain evidence="10">cv. Huhao1</strain>
        <tissue evidence="9">Leaf</tissue>
    </source>
</reference>
<evidence type="ECO:0000256" key="6">
    <source>
        <dbReference type="ARBA" id="ARBA00023136"/>
    </source>
</evidence>
<keyword evidence="6" id="KW-0472">Membrane</keyword>
<feature type="compositionally biased region" description="Low complexity" evidence="8">
    <location>
        <begin position="170"/>
        <end position="188"/>
    </location>
</feature>
<accession>A0A2U1PGQ8</accession>
<organism evidence="9 10">
    <name type="scientific">Artemisia annua</name>
    <name type="common">Sweet wormwood</name>
    <dbReference type="NCBI Taxonomy" id="35608"/>
    <lineage>
        <taxon>Eukaryota</taxon>
        <taxon>Viridiplantae</taxon>
        <taxon>Streptophyta</taxon>
        <taxon>Embryophyta</taxon>
        <taxon>Tracheophyta</taxon>
        <taxon>Spermatophyta</taxon>
        <taxon>Magnoliopsida</taxon>
        <taxon>eudicotyledons</taxon>
        <taxon>Gunneridae</taxon>
        <taxon>Pentapetalae</taxon>
        <taxon>asterids</taxon>
        <taxon>campanulids</taxon>
        <taxon>Asterales</taxon>
        <taxon>Asteraceae</taxon>
        <taxon>Asteroideae</taxon>
        <taxon>Anthemideae</taxon>
        <taxon>Artemisiinae</taxon>
        <taxon>Artemisia</taxon>
    </lineage>
</organism>
<evidence type="ECO:0000313" key="9">
    <source>
        <dbReference type="EMBL" id="PWA84948.1"/>
    </source>
</evidence>
<sequence>MNSRRFVNNPSFSSSLLDEIYKSFDERFEDDHKKPVVARRSTAEIESRRHERDTLSRSCHVNYSSSSCSSNENDTMYGVLLKPKHIRTCVSQHGHELIKPHDSVSEQKPNHVDGKFVKTKLKALKIYSDLKKMKKPISPKLSMFFNSIFSNSTKNRETDGTSRLDRKSKSANASTCSSASSFSRSCLSNTPSSREKSSNGIKRTVRFYPVSVIVDEDCRPCGEKSLHEDKTRLKSVKHVKNSINEDVKSGLNDDNRRISEAARNLLKNYRKKVEYEFDSIISKEYGDIPYDDMSDSSSDLFELDNLKYREELPVYETTHLDTNRAIANGLVM</sequence>
<evidence type="ECO:0000256" key="5">
    <source>
        <dbReference type="ARBA" id="ARBA00022475"/>
    </source>
</evidence>
<feature type="compositionally biased region" description="Basic and acidic residues" evidence="8">
    <location>
        <begin position="154"/>
        <end position="168"/>
    </location>
</feature>
<dbReference type="OrthoDB" id="680041at2759"/>
<evidence type="ECO:0000313" key="10">
    <source>
        <dbReference type="Proteomes" id="UP000245207"/>
    </source>
</evidence>
<evidence type="ECO:0000256" key="3">
    <source>
        <dbReference type="ARBA" id="ARBA00010067"/>
    </source>
</evidence>
<evidence type="ECO:0000256" key="8">
    <source>
        <dbReference type="SAM" id="MobiDB-lite"/>
    </source>
</evidence>
<dbReference type="EMBL" id="PKPP01001175">
    <property type="protein sequence ID" value="PWA84948.1"/>
    <property type="molecule type" value="Genomic_DNA"/>
</dbReference>